<comment type="caution">
    <text evidence="4">The sequence shown here is derived from an EMBL/GenBank/DDBJ whole genome shotgun (WGS) entry which is preliminary data.</text>
</comment>
<reference evidence="4 5" key="1">
    <citation type="submission" date="2017-12" db="EMBL/GenBank/DDBJ databases">
        <title>Bifidobacterium longum APC/DPC strains.</title>
        <authorList>
            <person name="Arboleya S."/>
        </authorList>
    </citation>
    <scope>NUCLEOTIDE SEQUENCE [LARGE SCALE GENOMIC DNA]</scope>
    <source>
        <strain evidence="4 5">APC1503</strain>
    </source>
</reference>
<dbReference type="AlphaFoldDB" id="A0A2N0SYM1"/>
<accession>A0A2N0SYM1</accession>
<dbReference type="GO" id="GO:0003677">
    <property type="term" value="F:DNA binding"/>
    <property type="evidence" value="ECO:0007669"/>
    <property type="project" value="UniProtKB-KW"/>
</dbReference>
<dbReference type="Pfam" id="PF07282">
    <property type="entry name" value="Cas12f1-like_TNB"/>
    <property type="match status" value="1"/>
</dbReference>
<protein>
    <submittedName>
        <fullName evidence="4">Transposase DNA-binding domain</fullName>
    </submittedName>
</protein>
<name>A0A2N0SYM1_BIFLN</name>
<proteinExistence type="predicted"/>
<dbReference type="InterPro" id="IPR010095">
    <property type="entry name" value="Cas12f1-like_TNB"/>
</dbReference>
<gene>
    <name evidence="4" type="ORF">APC1503_2065</name>
</gene>
<feature type="compositionally biased region" description="Basic residues" evidence="2">
    <location>
        <begin position="471"/>
        <end position="481"/>
    </location>
</feature>
<sequence>MKTGEIACAVPDLHDYRLYDHRTGEPLDPVEAETLLWLHLDHCRQCQNRMIHDPRNRNLKRGGNAGRGNEWARKNVACTSLPSKFRNLSHQNRVNQTEAARLLLAWREREDIATAIDAIGWEKATYGNVQKRLSRDIDRELFTNVLNSGGHPSLPTVERTQFPYAYSNNNSCGMCVIDQPAGVIRYERMAVYDRFVDVEIYAPHIMRLHPNLTKVSRPTLRWNGDCVTWDVIVFEPKPRKEDVNKVSHVVGFDLNADWHGGISGARLSYNGTVSRELVAGIDTRRQQTVLEELYVQYQRCLKKLDRLMPWQRPHDPDDPQQVAAHPEWRRLYEQSLNLRDKMYRIKTLLDWRYAHDITDHAKPGELIAVEKLSPFDAAGRVEFRHGSQLEKLEHVASKTGQRVVQVNPAHTSATCPWCDTVNKVGKARQYRCAGCRRDIPRDYGSGVNIAKRGARYLGHKTVRPTPPKGHATPKRPPVRHKRPDEKTRELLTQITSGTGKGPESLWAKTTPLEWHIPSTATIENTRNRLALANQRDRAATGLRQKPQPPHSR</sequence>
<keyword evidence="1 4" id="KW-0238">DNA-binding</keyword>
<dbReference type="EMBL" id="PJDT01000031">
    <property type="protein sequence ID" value="PKC86894.1"/>
    <property type="molecule type" value="Genomic_DNA"/>
</dbReference>
<organism evidence="4 5">
    <name type="scientific">Bifidobacterium longum</name>
    <dbReference type="NCBI Taxonomy" id="216816"/>
    <lineage>
        <taxon>Bacteria</taxon>
        <taxon>Bacillati</taxon>
        <taxon>Actinomycetota</taxon>
        <taxon>Actinomycetes</taxon>
        <taxon>Bifidobacteriales</taxon>
        <taxon>Bifidobacteriaceae</taxon>
        <taxon>Bifidobacterium</taxon>
    </lineage>
</organism>
<dbReference type="Proteomes" id="UP000232654">
    <property type="component" value="Unassembled WGS sequence"/>
</dbReference>
<dbReference type="RefSeq" id="WP_101011405.1">
    <property type="nucleotide sequence ID" value="NZ_PJDT01000031.1"/>
</dbReference>
<feature type="region of interest" description="Disordered" evidence="2">
    <location>
        <begin position="459"/>
        <end position="488"/>
    </location>
</feature>
<feature type="domain" description="Cas12f1-like TNB" evidence="3">
    <location>
        <begin position="387"/>
        <end position="449"/>
    </location>
</feature>
<evidence type="ECO:0000313" key="5">
    <source>
        <dbReference type="Proteomes" id="UP000232654"/>
    </source>
</evidence>
<evidence type="ECO:0000256" key="2">
    <source>
        <dbReference type="SAM" id="MobiDB-lite"/>
    </source>
</evidence>
<evidence type="ECO:0000256" key="1">
    <source>
        <dbReference type="ARBA" id="ARBA00023125"/>
    </source>
</evidence>
<evidence type="ECO:0000259" key="3">
    <source>
        <dbReference type="Pfam" id="PF07282"/>
    </source>
</evidence>
<evidence type="ECO:0000313" key="4">
    <source>
        <dbReference type="EMBL" id="PKC86894.1"/>
    </source>
</evidence>